<dbReference type="InterPro" id="IPR008927">
    <property type="entry name" value="6-PGluconate_DH-like_C_sf"/>
</dbReference>
<feature type="binding site" evidence="7">
    <location>
        <position position="160"/>
    </location>
    <ligand>
        <name>NAD(+)</name>
        <dbReference type="ChEBI" id="CHEBI:57540"/>
    </ligand>
</feature>
<dbReference type="FunFam" id="1.10.1040.10:FF:000004">
    <property type="entry name" value="Glycerol-3-phosphate dehydrogenase [NAD(+)]"/>
    <property type="match status" value="1"/>
</dbReference>
<geneLocation type="mitochondrion" evidence="12"/>
<sequence length="365" mass="39234">MTAAAAAATGMRIAVLGAGAWGTTIARVLAQNAASHDDMFYGTVDLYVEPIASDVNLAKTINSAHENPRYLPGIPLPDNVHASSDLLSVVSRAAILVFVCPHQFLGTLLDRIAAHVRRDAIAISLIKGLHAHDARMRTMSGMIRDALRIDCSALSGANVADQVAREQFSEATIGCRNVAHAAVFQAMFQRPYFRVQATTDIDGLEACGALKNIVALAAGFVDGLDLGTNTKAAVVRIGMEETMRLARVLFGDHVCDRTMLLSCGVADMITTCFSGRNRRVAEQFVRTGTPFDRLEAEMLHGQKLQGTLSAAEVHDVIVARGLTARFPLFAQTYRICFQGAPPRSIVDVLVQQPHEVVVAHHPDAA</sequence>
<dbReference type="GO" id="GO:0005975">
    <property type="term" value="P:carbohydrate metabolic process"/>
    <property type="evidence" value="ECO:0007669"/>
    <property type="project" value="InterPro"/>
</dbReference>
<feature type="binding site" evidence="7">
    <location>
        <begin position="17"/>
        <end position="22"/>
    </location>
    <ligand>
        <name>NAD(+)</name>
        <dbReference type="ChEBI" id="CHEBI:57540"/>
    </ligand>
</feature>
<dbReference type="GO" id="GO:0042803">
    <property type="term" value="F:protein homodimerization activity"/>
    <property type="evidence" value="ECO:0007669"/>
    <property type="project" value="InterPro"/>
</dbReference>
<dbReference type="NCBIfam" id="TIGR03376">
    <property type="entry name" value="glycerol3P_DH"/>
    <property type="match status" value="1"/>
</dbReference>
<feature type="binding site" evidence="6">
    <location>
        <begin position="276"/>
        <end position="277"/>
    </location>
    <ligand>
        <name>substrate</name>
    </ligand>
</feature>
<dbReference type="GO" id="GO:0046168">
    <property type="term" value="P:glycerol-3-phosphate catabolic process"/>
    <property type="evidence" value="ECO:0007669"/>
    <property type="project" value="UniProtKB-UniRule"/>
</dbReference>
<dbReference type="InterPro" id="IPR017751">
    <property type="entry name" value="G3P_DH_NAD-dep_euk"/>
</dbReference>
<dbReference type="GO" id="GO:0051287">
    <property type="term" value="F:NAD binding"/>
    <property type="evidence" value="ECO:0007669"/>
    <property type="project" value="UniProtKB-UniRule"/>
</dbReference>
<dbReference type="EMBL" id="OVEO01000003">
    <property type="protein sequence ID" value="SPQ94650.1"/>
    <property type="molecule type" value="Genomic_DNA"/>
</dbReference>
<evidence type="ECO:0000256" key="4">
    <source>
        <dbReference type="ARBA" id="ARBA00048683"/>
    </source>
</evidence>
<evidence type="ECO:0000256" key="9">
    <source>
        <dbReference type="RuleBase" id="RU361243"/>
    </source>
</evidence>
<evidence type="ECO:0000256" key="6">
    <source>
        <dbReference type="PIRSR" id="PIRSR000114-2"/>
    </source>
</evidence>
<dbReference type="Gene3D" id="3.40.50.720">
    <property type="entry name" value="NAD(P)-binding Rossmann-like Domain"/>
    <property type="match status" value="1"/>
</dbReference>
<dbReference type="InterPro" id="IPR011128">
    <property type="entry name" value="G3P_DH_NAD-dep_N"/>
</dbReference>
<dbReference type="InterPro" id="IPR006109">
    <property type="entry name" value="G3P_DH_NAD-dep_C"/>
</dbReference>
<dbReference type="PROSITE" id="PS00957">
    <property type="entry name" value="NAD_G3PDH"/>
    <property type="match status" value="1"/>
</dbReference>
<dbReference type="Gene3D" id="1.10.1040.10">
    <property type="entry name" value="N-(1-d-carboxylethyl)-l-norvaline Dehydrogenase, domain 2"/>
    <property type="match status" value="1"/>
</dbReference>
<evidence type="ECO:0000256" key="5">
    <source>
        <dbReference type="PIRSR" id="PIRSR000114-1"/>
    </source>
</evidence>
<organism evidence="12 13">
    <name type="scientific">Plasmodiophora brassicae</name>
    <name type="common">Clubroot disease agent</name>
    <dbReference type="NCBI Taxonomy" id="37360"/>
    <lineage>
        <taxon>Eukaryota</taxon>
        <taxon>Sar</taxon>
        <taxon>Rhizaria</taxon>
        <taxon>Endomyxa</taxon>
        <taxon>Phytomyxea</taxon>
        <taxon>Plasmodiophorida</taxon>
        <taxon>Plasmodiophoridae</taxon>
        <taxon>Plasmodiophora</taxon>
    </lineage>
</organism>
<evidence type="ECO:0000256" key="2">
    <source>
        <dbReference type="ARBA" id="ARBA00023002"/>
    </source>
</evidence>
<gene>
    <name evidence="12" type="ORF">PLBR_LOCUS1865</name>
</gene>
<dbReference type="InterPro" id="IPR036291">
    <property type="entry name" value="NAD(P)-bd_dom_sf"/>
</dbReference>
<feature type="domain" description="Glycerol-3-phosphate dehydrogenase NAD-dependent C-terminal" evidence="11">
    <location>
        <begin position="200"/>
        <end position="346"/>
    </location>
</feature>
<feature type="active site" description="Proton acceptor" evidence="5">
    <location>
        <position position="211"/>
    </location>
</feature>
<dbReference type="InterPro" id="IPR006168">
    <property type="entry name" value="G3P_DH_NAD-dep"/>
</dbReference>
<evidence type="ECO:0000256" key="8">
    <source>
        <dbReference type="RuleBase" id="RU000437"/>
    </source>
</evidence>
<feature type="binding site" evidence="7">
    <location>
        <position position="104"/>
    </location>
    <ligand>
        <name>NAD(+)</name>
        <dbReference type="ChEBI" id="CHEBI:57540"/>
    </ligand>
</feature>
<feature type="binding site" evidence="7">
    <location>
        <position position="276"/>
    </location>
    <ligand>
        <name>NAD(+)</name>
        <dbReference type="ChEBI" id="CHEBI:57540"/>
    </ligand>
</feature>
<dbReference type="SUPFAM" id="SSF48179">
    <property type="entry name" value="6-phosphogluconate dehydrogenase C-terminal domain-like"/>
    <property type="match status" value="1"/>
</dbReference>
<name>A0A3P3Y3T1_PLABS</name>
<feature type="binding site" evidence="7">
    <location>
        <position position="303"/>
    </location>
    <ligand>
        <name>NAD(+)</name>
        <dbReference type="ChEBI" id="CHEBI:57540"/>
    </ligand>
</feature>
<dbReference type="Pfam" id="PF01210">
    <property type="entry name" value="NAD_Gly3P_dh_N"/>
    <property type="match status" value="1"/>
</dbReference>
<dbReference type="Proteomes" id="UP000290189">
    <property type="component" value="Unassembled WGS sequence"/>
</dbReference>
<evidence type="ECO:0000313" key="13">
    <source>
        <dbReference type="Proteomes" id="UP000290189"/>
    </source>
</evidence>
<evidence type="ECO:0000259" key="10">
    <source>
        <dbReference type="Pfam" id="PF01210"/>
    </source>
</evidence>
<accession>A0A3P3Y3T1</accession>
<proteinExistence type="inferred from homology"/>
<comment type="catalytic activity">
    <reaction evidence="4 9">
        <text>sn-glycerol 3-phosphate + NAD(+) = dihydroxyacetone phosphate + NADH + H(+)</text>
        <dbReference type="Rhea" id="RHEA:11092"/>
        <dbReference type="ChEBI" id="CHEBI:15378"/>
        <dbReference type="ChEBI" id="CHEBI:57540"/>
        <dbReference type="ChEBI" id="CHEBI:57597"/>
        <dbReference type="ChEBI" id="CHEBI:57642"/>
        <dbReference type="ChEBI" id="CHEBI:57945"/>
        <dbReference type="EC" id="1.1.1.8"/>
    </reaction>
</comment>
<feature type="binding site" evidence="6">
    <location>
        <position position="127"/>
    </location>
    <ligand>
        <name>substrate</name>
    </ligand>
</feature>
<keyword evidence="2 8" id="KW-0560">Oxidoreductase</keyword>
<dbReference type="PIRSF" id="PIRSF000114">
    <property type="entry name" value="Glycerol-3-P_dh"/>
    <property type="match status" value="1"/>
</dbReference>
<evidence type="ECO:0000313" key="12">
    <source>
        <dbReference type="EMBL" id="SPQ94650.1"/>
    </source>
</evidence>
<dbReference type="EC" id="1.1.1.8" evidence="9"/>
<keyword evidence="3 7" id="KW-0520">NAD</keyword>
<feature type="binding site" evidence="7">
    <location>
        <position position="305"/>
    </location>
    <ligand>
        <name>NAD(+)</name>
        <dbReference type="ChEBI" id="CHEBI:57540"/>
    </ligand>
</feature>
<dbReference type="PRINTS" id="PR00077">
    <property type="entry name" value="GPDHDRGNASE"/>
</dbReference>
<dbReference type="PANTHER" id="PTHR11728:SF8">
    <property type="entry name" value="GLYCEROL-3-PHOSPHATE DEHYDROGENASE [NAD(+)]-RELATED"/>
    <property type="match status" value="1"/>
</dbReference>
<evidence type="ECO:0000256" key="7">
    <source>
        <dbReference type="PIRSR" id="PIRSR000114-3"/>
    </source>
</evidence>
<dbReference type="Pfam" id="PF07479">
    <property type="entry name" value="NAD_Gly3P_dh_C"/>
    <property type="match status" value="1"/>
</dbReference>
<dbReference type="AlphaFoldDB" id="A0A3P3Y3T1"/>
<dbReference type="SUPFAM" id="SSF51735">
    <property type="entry name" value="NAD(P)-binding Rossmann-fold domains"/>
    <property type="match status" value="1"/>
</dbReference>
<keyword evidence="12" id="KW-0496">Mitochondrion</keyword>
<evidence type="ECO:0000259" key="11">
    <source>
        <dbReference type="Pfam" id="PF07479"/>
    </source>
</evidence>
<comment type="similarity">
    <text evidence="1 8">Belongs to the NAD-dependent glycerol-3-phosphate dehydrogenase family.</text>
</comment>
<evidence type="ECO:0000256" key="1">
    <source>
        <dbReference type="ARBA" id="ARBA00011009"/>
    </source>
</evidence>
<reference evidence="12 13" key="1">
    <citation type="submission" date="2018-03" db="EMBL/GenBank/DDBJ databases">
        <authorList>
            <person name="Fogelqvist J."/>
        </authorList>
    </citation>
    <scope>NUCLEOTIDE SEQUENCE [LARGE SCALE GENOMIC DNA]</scope>
</reference>
<dbReference type="InterPro" id="IPR013328">
    <property type="entry name" value="6PGD_dom2"/>
</dbReference>
<feature type="domain" description="Glycerol-3-phosphate dehydrogenase NAD-dependent N-terminal" evidence="10">
    <location>
        <begin position="13"/>
        <end position="179"/>
    </location>
</feature>
<dbReference type="PANTHER" id="PTHR11728">
    <property type="entry name" value="GLYCEROL-3-PHOSPHATE DEHYDROGENASE"/>
    <property type="match status" value="1"/>
</dbReference>
<dbReference type="GO" id="GO:0141152">
    <property type="term" value="F:glycerol-3-phosphate dehydrogenase (NAD+) activity"/>
    <property type="evidence" value="ECO:0007669"/>
    <property type="project" value="UniProtKB-UniRule"/>
</dbReference>
<dbReference type="GO" id="GO:0005829">
    <property type="term" value="C:cytosol"/>
    <property type="evidence" value="ECO:0007669"/>
    <property type="project" value="TreeGrafter"/>
</dbReference>
<protein>
    <recommendedName>
        <fullName evidence="9">Glycerol-3-phosphate dehydrogenase [NAD(+)]</fullName>
        <ecNumber evidence="9">1.1.1.8</ecNumber>
    </recommendedName>
</protein>
<evidence type="ECO:0000256" key="3">
    <source>
        <dbReference type="ARBA" id="ARBA00023027"/>
    </source>
</evidence>